<keyword evidence="1" id="KW-0675">Receptor</keyword>
<feature type="non-terminal residue" evidence="1">
    <location>
        <position position="1"/>
    </location>
</feature>
<feature type="non-terminal residue" evidence="1">
    <location>
        <position position="84"/>
    </location>
</feature>
<organism evidence="1">
    <name type="scientific">gut metagenome</name>
    <dbReference type="NCBI Taxonomy" id="749906"/>
    <lineage>
        <taxon>unclassified sequences</taxon>
        <taxon>metagenomes</taxon>
        <taxon>organismal metagenomes</taxon>
    </lineage>
</organism>
<reference evidence="1" key="1">
    <citation type="journal article" date="2012" name="PLoS ONE">
        <title>Gene sets for utilization of primary and secondary nutrition supplies in the distal gut of endangered iberian lynx.</title>
        <authorList>
            <person name="Alcaide M."/>
            <person name="Messina E."/>
            <person name="Richter M."/>
            <person name="Bargiela R."/>
            <person name="Peplies J."/>
            <person name="Huws S.A."/>
            <person name="Newbold C.J."/>
            <person name="Golyshin P.N."/>
            <person name="Simon M.A."/>
            <person name="Lopez G."/>
            <person name="Yakimov M.M."/>
            <person name="Ferrer M."/>
        </authorList>
    </citation>
    <scope>NUCLEOTIDE SEQUENCE</scope>
</reference>
<gene>
    <name evidence="1" type="ORF">EVA_22362</name>
</gene>
<proteinExistence type="predicted"/>
<protein>
    <submittedName>
        <fullName evidence="1">TonB-dependent receptor</fullName>
    </submittedName>
</protein>
<sequence>RTNAMDIGAGFEYKIFDWLTFVSNNKVGFNNYTSENYYDPKAVGQESLQGTIHNSSSNTRTIYTSQLLRFLKTFNEVHEISAYL</sequence>
<comment type="caution">
    <text evidence="1">The sequence shown here is derived from an EMBL/GenBank/DDBJ whole genome shotgun (WGS) entry which is preliminary data.</text>
</comment>
<accession>J9F3T2</accession>
<dbReference type="AlphaFoldDB" id="J9F3T2"/>
<evidence type="ECO:0000313" key="1">
    <source>
        <dbReference type="EMBL" id="EJW89531.1"/>
    </source>
</evidence>
<dbReference type="EMBL" id="AMCI01009422">
    <property type="protein sequence ID" value="EJW89531.1"/>
    <property type="molecule type" value="Genomic_DNA"/>
</dbReference>
<name>J9F3T2_9ZZZZ</name>